<dbReference type="RefSeq" id="WP_060750967.1">
    <property type="nucleotide sequence ID" value="NZ_LRPH01000070.1"/>
</dbReference>
<sequence length="183" mass="19639">MSKEDELNSPGILQSAALDPILIGPKLPSIPTFTLPTGHTGSTGVTKPTGIVSVIFRQISTPAPASTNLILPAINVEVNQIVKLEGVFRSDYFSNPSFTEFSVSSVLNLVRDVTIIAIQVEAQTDIQKPANTQTYLTHNVSVIWVDIPPPGTYVYRLNMSASGVNISTSTIMDRNLTATVISI</sequence>
<reference evidence="1 2" key="1">
    <citation type="submission" date="2016-01" db="EMBL/GenBank/DDBJ databases">
        <authorList>
            <person name="McClelland M."/>
            <person name="Jain A."/>
            <person name="Saraogi P."/>
            <person name="Mendelson R."/>
            <person name="Westerman R."/>
            <person name="SanMiguel P."/>
            <person name="Csonka L."/>
        </authorList>
    </citation>
    <scope>NUCLEOTIDE SEQUENCE [LARGE SCALE GENOMIC DNA]</scope>
    <source>
        <strain evidence="1 2">PE8-15</strain>
    </source>
</reference>
<organism evidence="1 2">
    <name type="scientific">Bacillus mycoides</name>
    <dbReference type="NCBI Taxonomy" id="1405"/>
    <lineage>
        <taxon>Bacteria</taxon>
        <taxon>Bacillati</taxon>
        <taxon>Bacillota</taxon>
        <taxon>Bacilli</taxon>
        <taxon>Bacillales</taxon>
        <taxon>Bacillaceae</taxon>
        <taxon>Bacillus</taxon>
        <taxon>Bacillus cereus group</taxon>
    </lineage>
</organism>
<dbReference type="EMBL" id="LRPH01000070">
    <property type="protein sequence ID" value="KWU58942.1"/>
    <property type="molecule type" value="Genomic_DNA"/>
</dbReference>
<dbReference type="NCBIfam" id="TIGR03720">
    <property type="entry name" value="exospor_lead"/>
    <property type="match status" value="1"/>
</dbReference>
<dbReference type="AlphaFoldDB" id="A0A109G2B4"/>
<dbReference type="InterPro" id="IPR021201">
    <property type="entry name" value="Leader_pep_exosporium"/>
</dbReference>
<name>A0A109G2B4_BACMY</name>
<comment type="caution">
    <text evidence="1">The sequence shown here is derived from an EMBL/GenBank/DDBJ whole genome shotgun (WGS) entry which is preliminary data.</text>
</comment>
<accession>A0A109G2B4</accession>
<protein>
    <recommendedName>
        <fullName evidence="3">Exosporium leader peptide</fullName>
    </recommendedName>
</protein>
<evidence type="ECO:0008006" key="3">
    <source>
        <dbReference type="Google" id="ProtNLM"/>
    </source>
</evidence>
<evidence type="ECO:0000313" key="1">
    <source>
        <dbReference type="EMBL" id="KWU58942.1"/>
    </source>
</evidence>
<dbReference type="Proteomes" id="UP000065797">
    <property type="component" value="Unassembled WGS sequence"/>
</dbReference>
<gene>
    <name evidence="1" type="ORF">AWW70_19070</name>
</gene>
<proteinExistence type="predicted"/>
<evidence type="ECO:0000313" key="2">
    <source>
        <dbReference type="Proteomes" id="UP000065797"/>
    </source>
</evidence>